<name>A0AAP0NT19_9MAGN</name>
<dbReference type="PANTHER" id="PTHR33107:SF81">
    <property type="entry name" value="TRYPSIN INHIBITOR A"/>
    <property type="match status" value="1"/>
</dbReference>
<evidence type="ECO:0000256" key="1">
    <source>
        <dbReference type="ARBA" id="ARBA00005440"/>
    </source>
</evidence>
<dbReference type="EMBL" id="JBBNAE010000006">
    <property type="protein sequence ID" value="KAK9115511.1"/>
    <property type="molecule type" value="Genomic_DNA"/>
</dbReference>
<accession>A0AAP0NT19</accession>
<dbReference type="SUPFAM" id="SSF50386">
    <property type="entry name" value="STI-like"/>
    <property type="match status" value="1"/>
</dbReference>
<keyword evidence="5" id="KW-1185">Reference proteome</keyword>
<keyword evidence="3" id="KW-0732">Signal</keyword>
<sequence>MGTIFLPLSFLVTLVAIAEPAVTTTGAVVLDISHRKLQTGTGYYVLPVIRGMGGGLTLKLKNKTCPSYAGQDRLEISRGLPLKFIPADTKQKFVQESTDMNVVFSAATICMQSTEWRLGNVVDNTGRQYVMSGGVTGNPGVGTVQSGELVFCPTVCKFCKVICGDLGVFVENGERWLGLSDVPLAVMFKKA</sequence>
<dbReference type="Pfam" id="PF00197">
    <property type="entry name" value="Kunitz_legume"/>
    <property type="match status" value="1"/>
</dbReference>
<dbReference type="InterPro" id="IPR002160">
    <property type="entry name" value="Prot_inh_Kunz-lg"/>
</dbReference>
<feature type="signal peptide" evidence="3">
    <location>
        <begin position="1"/>
        <end position="20"/>
    </location>
</feature>
<evidence type="ECO:0000313" key="5">
    <source>
        <dbReference type="Proteomes" id="UP001417504"/>
    </source>
</evidence>
<comment type="similarity">
    <text evidence="1">Belongs to the protease inhibitor I3 (leguminous Kunitz-type inhibitor) family.</text>
</comment>
<dbReference type="SMART" id="SM00452">
    <property type="entry name" value="STI"/>
    <property type="match status" value="1"/>
</dbReference>
<dbReference type="Gene3D" id="2.80.10.50">
    <property type="match status" value="1"/>
</dbReference>
<keyword evidence="2" id="KW-1015">Disulfide bond</keyword>
<proteinExistence type="inferred from homology"/>
<evidence type="ECO:0000256" key="3">
    <source>
        <dbReference type="SAM" id="SignalP"/>
    </source>
</evidence>
<dbReference type="Proteomes" id="UP001417504">
    <property type="component" value="Unassembled WGS sequence"/>
</dbReference>
<dbReference type="GO" id="GO:0004866">
    <property type="term" value="F:endopeptidase inhibitor activity"/>
    <property type="evidence" value="ECO:0007669"/>
    <property type="project" value="InterPro"/>
</dbReference>
<feature type="chain" id="PRO_5042884184" evidence="3">
    <location>
        <begin position="21"/>
        <end position="191"/>
    </location>
</feature>
<dbReference type="PANTHER" id="PTHR33107">
    <property type="entry name" value="KUNITZ TRYPSIN INHIBITOR 2"/>
    <property type="match status" value="1"/>
</dbReference>
<reference evidence="4 5" key="1">
    <citation type="submission" date="2024-01" db="EMBL/GenBank/DDBJ databases">
        <title>Genome assemblies of Stephania.</title>
        <authorList>
            <person name="Yang L."/>
        </authorList>
    </citation>
    <scope>NUCLEOTIDE SEQUENCE [LARGE SCALE GENOMIC DNA]</scope>
    <source>
        <strain evidence="4">QJT</strain>
        <tissue evidence="4">Leaf</tissue>
    </source>
</reference>
<evidence type="ECO:0000313" key="4">
    <source>
        <dbReference type="EMBL" id="KAK9115511.1"/>
    </source>
</evidence>
<gene>
    <name evidence="4" type="ORF">Sjap_014458</name>
</gene>
<dbReference type="AlphaFoldDB" id="A0AAP0NT19"/>
<comment type="caution">
    <text evidence="4">The sequence shown here is derived from an EMBL/GenBank/DDBJ whole genome shotgun (WGS) entry which is preliminary data.</text>
</comment>
<dbReference type="PRINTS" id="PR00291">
    <property type="entry name" value="KUNITZINHBTR"/>
</dbReference>
<organism evidence="4 5">
    <name type="scientific">Stephania japonica</name>
    <dbReference type="NCBI Taxonomy" id="461633"/>
    <lineage>
        <taxon>Eukaryota</taxon>
        <taxon>Viridiplantae</taxon>
        <taxon>Streptophyta</taxon>
        <taxon>Embryophyta</taxon>
        <taxon>Tracheophyta</taxon>
        <taxon>Spermatophyta</taxon>
        <taxon>Magnoliopsida</taxon>
        <taxon>Ranunculales</taxon>
        <taxon>Menispermaceae</taxon>
        <taxon>Menispermoideae</taxon>
        <taxon>Cissampelideae</taxon>
        <taxon>Stephania</taxon>
    </lineage>
</organism>
<evidence type="ECO:0000256" key="2">
    <source>
        <dbReference type="ARBA" id="ARBA00023157"/>
    </source>
</evidence>
<protein>
    <submittedName>
        <fullName evidence="4">Uncharacterized protein</fullName>
    </submittedName>
</protein>
<dbReference type="InterPro" id="IPR011065">
    <property type="entry name" value="Kunitz_inhibitor_STI-like_sf"/>
</dbReference>